<gene>
    <name evidence="5" type="ORF">SAMN02745716_0438</name>
</gene>
<evidence type="ECO:0000256" key="2">
    <source>
        <dbReference type="ARBA" id="ARBA00023315"/>
    </source>
</evidence>
<dbReference type="AlphaFoldDB" id="A0A1H6FJJ5"/>
<dbReference type="Proteomes" id="UP000222056">
    <property type="component" value="Unassembled WGS sequence"/>
</dbReference>
<keyword evidence="1 5" id="KW-0808">Transferase</keyword>
<proteinExistence type="predicted"/>
<feature type="domain" description="Phospholipid/glycerol acyltransferase" evidence="4">
    <location>
        <begin position="51"/>
        <end position="163"/>
    </location>
</feature>
<evidence type="ECO:0000256" key="3">
    <source>
        <dbReference type="SAM" id="Phobius"/>
    </source>
</evidence>
<name>A0A1H6FJJ5_THEAL</name>
<dbReference type="GO" id="GO:0006654">
    <property type="term" value="P:phosphatidic acid biosynthetic process"/>
    <property type="evidence" value="ECO:0007669"/>
    <property type="project" value="TreeGrafter"/>
</dbReference>
<keyword evidence="2 5" id="KW-0012">Acyltransferase</keyword>
<dbReference type="RefSeq" id="WP_093115815.1">
    <property type="nucleotide sequence ID" value="NZ_FNWJ01000001.1"/>
</dbReference>
<evidence type="ECO:0000313" key="5">
    <source>
        <dbReference type="EMBL" id="SEH10572.1"/>
    </source>
</evidence>
<reference evidence="6" key="1">
    <citation type="submission" date="2016-10" db="EMBL/GenBank/DDBJ databases">
        <authorList>
            <person name="Varghese N."/>
            <person name="Submissions S."/>
        </authorList>
    </citation>
    <scope>NUCLEOTIDE SEQUENCE [LARGE SCALE GENOMIC DNA]</scope>
    <source>
        <strain evidence="6">ATCC 35263</strain>
    </source>
</reference>
<dbReference type="OrthoDB" id="3772582at2"/>
<dbReference type="PANTHER" id="PTHR10434">
    <property type="entry name" value="1-ACYL-SN-GLYCEROL-3-PHOSPHATE ACYLTRANSFERASE"/>
    <property type="match status" value="1"/>
</dbReference>
<dbReference type="STRING" id="29539.SAMN02745716_0438"/>
<protein>
    <submittedName>
        <fullName evidence="5">1-acyl-sn-glycerol-3-phosphate acyltransferase</fullName>
    </submittedName>
</protein>
<dbReference type="CDD" id="cd07989">
    <property type="entry name" value="LPLAT_AGPAT-like"/>
    <property type="match status" value="1"/>
</dbReference>
<keyword evidence="3" id="KW-1133">Transmembrane helix</keyword>
<evidence type="ECO:0000313" key="6">
    <source>
        <dbReference type="Proteomes" id="UP000222056"/>
    </source>
</evidence>
<feature type="transmembrane region" description="Helical" evidence="3">
    <location>
        <begin position="221"/>
        <end position="238"/>
    </location>
</feature>
<sequence>MTNREAHEFARKRGVSPLLYRIVRALTLAFMRLWFRLEIQGAEHIPRRGAAIICPNHKSFWDAFFVGAATTRPLRYMAKTELIEGPFGSLLVRLGAFPVKRGQSDREALQTARHLLEQGELLVIFPEGTRVRDPERLGQPHRGAGRLAIETQAPIVPAAIAGSDHLFLGPLPKPRKVRVAFGRPLPPPPVPATPDAAREFVDRALWPRVEVEYRRLRERRGLLATIFALLGLGGYTLLRKRRR</sequence>
<dbReference type="GO" id="GO:0003841">
    <property type="term" value="F:1-acylglycerol-3-phosphate O-acyltransferase activity"/>
    <property type="evidence" value="ECO:0007669"/>
    <property type="project" value="TreeGrafter"/>
</dbReference>
<dbReference type="SUPFAM" id="SSF69593">
    <property type="entry name" value="Glycerol-3-phosphate (1)-acyltransferase"/>
    <property type="match status" value="1"/>
</dbReference>
<accession>A0A1H6FJJ5</accession>
<dbReference type="Pfam" id="PF01553">
    <property type="entry name" value="Acyltransferase"/>
    <property type="match status" value="1"/>
</dbReference>
<keyword evidence="6" id="KW-1185">Reference proteome</keyword>
<evidence type="ECO:0000259" key="4">
    <source>
        <dbReference type="SMART" id="SM00563"/>
    </source>
</evidence>
<organism evidence="5 6">
    <name type="scientific">Thermoleophilum album</name>
    <dbReference type="NCBI Taxonomy" id="29539"/>
    <lineage>
        <taxon>Bacteria</taxon>
        <taxon>Bacillati</taxon>
        <taxon>Actinomycetota</taxon>
        <taxon>Thermoleophilia</taxon>
        <taxon>Thermoleophilales</taxon>
        <taxon>Thermoleophilaceae</taxon>
        <taxon>Thermoleophilum</taxon>
    </lineage>
</organism>
<dbReference type="EMBL" id="FNWJ01000001">
    <property type="protein sequence ID" value="SEH10572.1"/>
    <property type="molecule type" value="Genomic_DNA"/>
</dbReference>
<keyword evidence="3" id="KW-0812">Transmembrane</keyword>
<dbReference type="InterPro" id="IPR002123">
    <property type="entry name" value="Plipid/glycerol_acylTrfase"/>
</dbReference>
<keyword evidence="3" id="KW-0472">Membrane</keyword>
<dbReference type="PANTHER" id="PTHR10434:SF11">
    <property type="entry name" value="1-ACYL-SN-GLYCEROL-3-PHOSPHATE ACYLTRANSFERASE"/>
    <property type="match status" value="1"/>
</dbReference>
<dbReference type="SMART" id="SM00563">
    <property type="entry name" value="PlsC"/>
    <property type="match status" value="1"/>
</dbReference>
<evidence type="ECO:0000256" key="1">
    <source>
        <dbReference type="ARBA" id="ARBA00022679"/>
    </source>
</evidence>